<keyword evidence="12" id="KW-1185">Reference proteome</keyword>
<evidence type="ECO:0000256" key="7">
    <source>
        <dbReference type="ARBA" id="ARBA00031580"/>
    </source>
</evidence>
<feature type="binding site" evidence="10">
    <location>
        <position position="80"/>
    </location>
    <ligand>
        <name>[2Fe-2S] cluster</name>
        <dbReference type="ChEBI" id="CHEBI:190135"/>
    </ligand>
</feature>
<evidence type="ECO:0000256" key="6">
    <source>
        <dbReference type="ARBA" id="ARBA00023014"/>
    </source>
</evidence>
<dbReference type="PANTHER" id="PTHR43342">
    <property type="entry name" value="NADH-QUINONE OXIDOREDUCTASE, E SUBUNIT"/>
    <property type="match status" value="1"/>
</dbReference>
<dbReference type="Proteomes" id="UP000528457">
    <property type="component" value="Unassembled WGS sequence"/>
</dbReference>
<comment type="caution">
    <text evidence="11">The sequence shown here is derived from an EMBL/GenBank/DDBJ whole genome shotgun (WGS) entry which is preliminary data.</text>
</comment>
<keyword evidence="4 10" id="KW-0479">Metal-binding</keyword>
<evidence type="ECO:0000256" key="10">
    <source>
        <dbReference type="PIRSR" id="PIRSR000216-1"/>
    </source>
</evidence>
<dbReference type="InterPro" id="IPR036249">
    <property type="entry name" value="Thioredoxin-like_sf"/>
</dbReference>
<dbReference type="GO" id="GO:0051537">
    <property type="term" value="F:2 iron, 2 sulfur cluster binding"/>
    <property type="evidence" value="ECO:0007669"/>
    <property type="project" value="UniProtKB-KW"/>
</dbReference>
<evidence type="ECO:0000256" key="2">
    <source>
        <dbReference type="ARBA" id="ARBA00019898"/>
    </source>
</evidence>
<organism evidence="11 12">
    <name type="scientific">Pseudoteredinibacter isoporae</name>
    <dbReference type="NCBI Taxonomy" id="570281"/>
    <lineage>
        <taxon>Bacteria</taxon>
        <taxon>Pseudomonadati</taxon>
        <taxon>Pseudomonadota</taxon>
        <taxon>Gammaproteobacteria</taxon>
        <taxon>Cellvibrionales</taxon>
        <taxon>Cellvibrionaceae</taxon>
        <taxon>Pseudoteredinibacter</taxon>
    </lineage>
</organism>
<proteinExistence type="inferred from homology"/>
<keyword evidence="3 10" id="KW-0001">2Fe-2S</keyword>
<dbReference type="AlphaFoldDB" id="A0A7X0JPS2"/>
<dbReference type="InParanoid" id="A0A7X0JPS2"/>
<dbReference type="RefSeq" id="WP_166852412.1">
    <property type="nucleotide sequence ID" value="NZ_JAAONY010000001.1"/>
</dbReference>
<dbReference type="PANTHER" id="PTHR43342:SF1">
    <property type="entry name" value="BIFURCATING [FEFE] HYDROGENASE GAMMA SUBUNIT"/>
    <property type="match status" value="1"/>
</dbReference>
<sequence length="155" mass="17281">MSDDQLKHALAELAMAHRDQLGGLMPLLHAVQKQYGYIPEICAATVAPVFRLSTAEVDGVISFYHQFKSRPQGKHRVQICRAEACQANGCRSLEQFSKDHLQLDYGESSDDGLISLDSVYCLGLCSHGPAVRVDDELYVQVDNEKMTRIIRELTS</sequence>
<dbReference type="InterPro" id="IPR002023">
    <property type="entry name" value="NuoE-like"/>
</dbReference>
<feature type="binding site" evidence="10">
    <location>
        <position position="121"/>
    </location>
    <ligand>
        <name>[2Fe-2S] cluster</name>
        <dbReference type="ChEBI" id="CHEBI:190135"/>
    </ligand>
</feature>
<dbReference type="GO" id="GO:0046872">
    <property type="term" value="F:metal ion binding"/>
    <property type="evidence" value="ECO:0007669"/>
    <property type="project" value="UniProtKB-KW"/>
</dbReference>
<evidence type="ECO:0000256" key="8">
    <source>
        <dbReference type="ARBA" id="ARBA00032788"/>
    </source>
</evidence>
<evidence type="ECO:0000256" key="4">
    <source>
        <dbReference type="ARBA" id="ARBA00022723"/>
    </source>
</evidence>
<dbReference type="SUPFAM" id="SSF52833">
    <property type="entry name" value="Thioredoxin-like"/>
    <property type="match status" value="1"/>
</dbReference>
<name>A0A7X0JPS2_9GAMM</name>
<evidence type="ECO:0000256" key="3">
    <source>
        <dbReference type="ARBA" id="ARBA00022714"/>
    </source>
</evidence>
<dbReference type="InterPro" id="IPR041921">
    <property type="entry name" value="NuoE_N"/>
</dbReference>
<evidence type="ECO:0000256" key="5">
    <source>
        <dbReference type="ARBA" id="ARBA00023004"/>
    </source>
</evidence>
<comment type="cofactor">
    <cofactor evidence="9">
        <name>[2Fe-2S] cluster</name>
        <dbReference type="ChEBI" id="CHEBI:190135"/>
    </cofactor>
</comment>
<dbReference type="GO" id="GO:0016491">
    <property type="term" value="F:oxidoreductase activity"/>
    <property type="evidence" value="ECO:0007669"/>
    <property type="project" value="InterPro"/>
</dbReference>
<dbReference type="FunCoup" id="A0A7X0JPS2">
    <property type="interactions" value="470"/>
</dbReference>
<evidence type="ECO:0000313" key="12">
    <source>
        <dbReference type="Proteomes" id="UP000528457"/>
    </source>
</evidence>
<evidence type="ECO:0000256" key="9">
    <source>
        <dbReference type="ARBA" id="ARBA00034078"/>
    </source>
</evidence>
<dbReference type="Gene3D" id="1.10.10.1590">
    <property type="entry name" value="NADH-quinone oxidoreductase subunit E"/>
    <property type="match status" value="1"/>
</dbReference>
<reference evidence="11 12" key="1">
    <citation type="submission" date="2020-08" db="EMBL/GenBank/DDBJ databases">
        <title>Genomic Encyclopedia of Type Strains, Phase IV (KMG-IV): sequencing the most valuable type-strain genomes for metagenomic binning, comparative biology and taxonomic classification.</title>
        <authorList>
            <person name="Goeker M."/>
        </authorList>
    </citation>
    <scope>NUCLEOTIDE SEQUENCE [LARGE SCALE GENOMIC DNA]</scope>
    <source>
        <strain evidence="11 12">DSM 22368</strain>
    </source>
</reference>
<gene>
    <name evidence="11" type="ORF">HNR48_000322</name>
</gene>
<dbReference type="InterPro" id="IPR028431">
    <property type="entry name" value="NADP_DH_HndA-like"/>
</dbReference>
<dbReference type="PIRSF" id="PIRSF000216">
    <property type="entry name" value="NADH_DH_24kDa"/>
    <property type="match status" value="1"/>
</dbReference>
<evidence type="ECO:0000256" key="1">
    <source>
        <dbReference type="ARBA" id="ARBA00010643"/>
    </source>
</evidence>
<comment type="similarity">
    <text evidence="1">Belongs to the complex I 24 kDa subunit family.</text>
</comment>
<dbReference type="Gene3D" id="3.40.30.10">
    <property type="entry name" value="Glutaredoxin"/>
    <property type="match status" value="1"/>
</dbReference>
<keyword evidence="6 10" id="KW-0411">Iron-sulfur</keyword>
<feature type="binding site" evidence="10">
    <location>
        <position position="85"/>
    </location>
    <ligand>
        <name>[2Fe-2S] cluster</name>
        <dbReference type="ChEBI" id="CHEBI:190135"/>
    </ligand>
</feature>
<comment type="cofactor">
    <cofactor evidence="10">
        <name>[2Fe-2S] cluster</name>
        <dbReference type="ChEBI" id="CHEBI:190135"/>
    </cofactor>
    <text evidence="10">Binds 1 [2Fe-2S] cluster.</text>
</comment>
<dbReference type="EMBL" id="JACHHT010000001">
    <property type="protein sequence ID" value="MBB6520044.1"/>
    <property type="molecule type" value="Genomic_DNA"/>
</dbReference>
<accession>A0A7X0JPS2</accession>
<dbReference type="Pfam" id="PF01257">
    <property type="entry name" value="2Fe-2S_thioredx"/>
    <property type="match status" value="1"/>
</dbReference>
<keyword evidence="5 10" id="KW-0408">Iron</keyword>
<evidence type="ECO:0000313" key="11">
    <source>
        <dbReference type="EMBL" id="MBB6520044.1"/>
    </source>
</evidence>
<protein>
    <recommendedName>
        <fullName evidence="2">NADH-quinone oxidoreductase subunit E</fullName>
    </recommendedName>
    <alternativeName>
        <fullName evidence="7">NADH dehydrogenase I subunit E</fullName>
    </alternativeName>
    <alternativeName>
        <fullName evidence="8">NDH-1 subunit E</fullName>
    </alternativeName>
</protein>
<feature type="binding site" evidence="10">
    <location>
        <position position="125"/>
    </location>
    <ligand>
        <name>[2Fe-2S] cluster</name>
        <dbReference type="ChEBI" id="CHEBI:190135"/>
    </ligand>
</feature>